<feature type="transmembrane region" description="Helical" evidence="6">
    <location>
        <begin position="231"/>
        <end position="252"/>
    </location>
</feature>
<dbReference type="Pfam" id="PF00892">
    <property type="entry name" value="EamA"/>
    <property type="match status" value="1"/>
</dbReference>
<evidence type="ECO:0000313" key="8">
    <source>
        <dbReference type="EMBL" id="KZL12520.1"/>
    </source>
</evidence>
<feature type="transmembrane region" description="Helical" evidence="6">
    <location>
        <begin position="12"/>
        <end position="30"/>
    </location>
</feature>
<dbReference type="PATRIC" id="fig|989403.3.peg.4168"/>
<feature type="transmembrane region" description="Helical" evidence="6">
    <location>
        <begin position="286"/>
        <end position="302"/>
    </location>
</feature>
<organism evidence="8 9">
    <name type="scientific">Pseudovibrio axinellae</name>
    <dbReference type="NCBI Taxonomy" id="989403"/>
    <lineage>
        <taxon>Bacteria</taxon>
        <taxon>Pseudomonadati</taxon>
        <taxon>Pseudomonadota</taxon>
        <taxon>Alphaproteobacteria</taxon>
        <taxon>Hyphomicrobiales</taxon>
        <taxon>Stappiaceae</taxon>
        <taxon>Pseudovibrio</taxon>
    </lineage>
</organism>
<proteinExistence type="inferred from homology"/>
<keyword evidence="4 6" id="KW-1133">Transmembrane helix</keyword>
<dbReference type="SUPFAM" id="SSF103481">
    <property type="entry name" value="Multidrug resistance efflux transporter EmrE"/>
    <property type="match status" value="2"/>
</dbReference>
<dbReference type="PANTHER" id="PTHR22911:SF6">
    <property type="entry name" value="SOLUTE CARRIER FAMILY 35 MEMBER G1"/>
    <property type="match status" value="1"/>
</dbReference>
<evidence type="ECO:0000256" key="4">
    <source>
        <dbReference type="ARBA" id="ARBA00022989"/>
    </source>
</evidence>
<feature type="transmembrane region" description="Helical" evidence="6">
    <location>
        <begin position="259"/>
        <end position="280"/>
    </location>
</feature>
<feature type="transmembrane region" description="Helical" evidence="6">
    <location>
        <begin position="187"/>
        <end position="211"/>
    </location>
</feature>
<evidence type="ECO:0000259" key="7">
    <source>
        <dbReference type="Pfam" id="PF00892"/>
    </source>
</evidence>
<dbReference type="PANTHER" id="PTHR22911">
    <property type="entry name" value="ACYL-MALONYL CONDENSING ENZYME-RELATED"/>
    <property type="match status" value="1"/>
</dbReference>
<comment type="similarity">
    <text evidence="2">Belongs to the drug/metabolite transporter (DMT) superfamily. 10 TMS drug/metabolite exporter (DME) (TC 2.A.7.3) family.</text>
</comment>
<name>A0A165ULN5_9HYPH</name>
<feature type="transmembrane region" description="Helical" evidence="6">
    <location>
        <begin position="131"/>
        <end position="149"/>
    </location>
</feature>
<dbReference type="EMBL" id="LMCB01000098">
    <property type="protein sequence ID" value="KZL12520.1"/>
    <property type="molecule type" value="Genomic_DNA"/>
</dbReference>
<protein>
    <submittedName>
        <fullName evidence="8">EamA-like transporter family protein</fullName>
    </submittedName>
</protein>
<reference evidence="8 9" key="1">
    <citation type="journal article" date="2016" name="Front. Microbiol.">
        <title>Comparative Genomic Analysis Reveals a Diverse Repertoire of Genes Involved in Prokaryote-Eukaryote Interactions within the Pseudovibrio Genus.</title>
        <authorList>
            <person name="Romano S."/>
            <person name="Fernandez-Guerra A."/>
            <person name="Reen F.J."/>
            <person name="Glockner F.O."/>
            <person name="Crowley S.P."/>
            <person name="O'Sullivan O."/>
            <person name="Cotter P.D."/>
            <person name="Adams C."/>
            <person name="Dobson A.D."/>
            <person name="O'Gara F."/>
        </authorList>
    </citation>
    <scope>NUCLEOTIDE SEQUENCE [LARGE SCALE GENOMIC DNA]</scope>
    <source>
        <strain evidence="8 9">Ad2</strain>
    </source>
</reference>
<dbReference type="GO" id="GO:0016020">
    <property type="term" value="C:membrane"/>
    <property type="evidence" value="ECO:0007669"/>
    <property type="project" value="UniProtKB-SubCell"/>
</dbReference>
<evidence type="ECO:0000313" key="9">
    <source>
        <dbReference type="Proteomes" id="UP000076577"/>
    </source>
</evidence>
<feature type="transmembrane region" description="Helical" evidence="6">
    <location>
        <begin position="75"/>
        <end position="97"/>
    </location>
</feature>
<evidence type="ECO:0000256" key="3">
    <source>
        <dbReference type="ARBA" id="ARBA00022692"/>
    </source>
</evidence>
<sequence>MQSQPQASGYTDNLPLAVSVITLSVLALSLSDALVKLMSGQFVIWQIFVLRSLLVLPVLFLFLKLKNPALLSVPTALGWVALRSLMLVGMWIAYYLALPNLNLSVAAAAYYTLPIFIILFSAVITKDRICFLGWVAVLIGFCGVLLILQPRAGDFNMYTLLPLLSAVLYACAMILTRTKCRSVHPLMLSVALNISFVVVGSLVALSLLLIAPEQRIGFLLSPWTKMAVAEWVLMAMLAVAILIGSVGAATAYQKGPPSVIGIFDFTYVGFALVWSLVFFAEVPSPASMAGIMLIVAAGIMSLRQ</sequence>
<feature type="transmembrane region" description="Helical" evidence="6">
    <location>
        <begin position="103"/>
        <end position="124"/>
    </location>
</feature>
<dbReference type="AlphaFoldDB" id="A0A165ULN5"/>
<evidence type="ECO:0000256" key="1">
    <source>
        <dbReference type="ARBA" id="ARBA00004141"/>
    </source>
</evidence>
<keyword evidence="9" id="KW-1185">Reference proteome</keyword>
<dbReference type="RefSeq" id="WP_068009543.1">
    <property type="nucleotide sequence ID" value="NZ_FOFM01000001.1"/>
</dbReference>
<dbReference type="InterPro" id="IPR000620">
    <property type="entry name" value="EamA_dom"/>
</dbReference>
<keyword evidence="5 6" id="KW-0472">Membrane</keyword>
<evidence type="ECO:0000256" key="5">
    <source>
        <dbReference type="ARBA" id="ARBA00023136"/>
    </source>
</evidence>
<comment type="caution">
    <text evidence="8">The sequence shown here is derived from an EMBL/GenBank/DDBJ whole genome shotgun (WGS) entry which is preliminary data.</text>
</comment>
<comment type="subcellular location">
    <subcellularLocation>
        <location evidence="1">Membrane</location>
        <topology evidence="1">Multi-pass membrane protein</topology>
    </subcellularLocation>
</comment>
<gene>
    <name evidence="8" type="ORF">PsAD2_03825</name>
</gene>
<feature type="transmembrane region" description="Helical" evidence="6">
    <location>
        <begin position="155"/>
        <end position="175"/>
    </location>
</feature>
<dbReference type="STRING" id="989403.SAMN05421798_101155"/>
<dbReference type="Proteomes" id="UP000076577">
    <property type="component" value="Unassembled WGS sequence"/>
</dbReference>
<dbReference type="InterPro" id="IPR037185">
    <property type="entry name" value="EmrE-like"/>
</dbReference>
<keyword evidence="3 6" id="KW-0812">Transmembrane</keyword>
<accession>A0A165ULN5</accession>
<feature type="transmembrane region" description="Helical" evidence="6">
    <location>
        <begin position="42"/>
        <end position="63"/>
    </location>
</feature>
<evidence type="ECO:0000256" key="2">
    <source>
        <dbReference type="ARBA" id="ARBA00009853"/>
    </source>
</evidence>
<feature type="domain" description="EamA" evidence="7">
    <location>
        <begin position="17"/>
        <end position="148"/>
    </location>
</feature>
<evidence type="ECO:0000256" key="6">
    <source>
        <dbReference type="SAM" id="Phobius"/>
    </source>
</evidence>
<dbReference type="OrthoDB" id="148351at2"/>